<dbReference type="Pfam" id="PF07479">
    <property type="entry name" value="NAD_Gly3P_dh_C"/>
    <property type="match status" value="1"/>
</dbReference>
<feature type="binding site" evidence="9">
    <location>
        <position position="13"/>
    </location>
    <ligand>
        <name>NADPH</name>
        <dbReference type="ChEBI" id="CHEBI:57783"/>
    </ligand>
</feature>
<feature type="binding site" evidence="9">
    <location>
        <position position="249"/>
    </location>
    <ligand>
        <name>sn-glycerol 3-phosphate</name>
        <dbReference type="ChEBI" id="CHEBI:57597"/>
    </ligand>
</feature>
<comment type="pathway">
    <text evidence="9">Membrane lipid metabolism; glycerophospholipid metabolism.</text>
</comment>
<keyword evidence="3 9" id="KW-0521">NADP</keyword>
<evidence type="ECO:0000256" key="3">
    <source>
        <dbReference type="ARBA" id="ARBA00022857"/>
    </source>
</evidence>
<feature type="binding site" evidence="9">
    <location>
        <position position="145"/>
    </location>
    <ligand>
        <name>NADPH</name>
        <dbReference type="ChEBI" id="CHEBI:57783"/>
    </ligand>
</feature>
<feature type="binding site" evidence="9">
    <location>
        <position position="261"/>
    </location>
    <ligand>
        <name>sn-glycerol 3-phosphate</name>
        <dbReference type="ChEBI" id="CHEBI:57597"/>
    </ligand>
</feature>
<feature type="binding site" evidence="9">
    <location>
        <position position="34"/>
    </location>
    <ligand>
        <name>NADPH</name>
        <dbReference type="ChEBI" id="CHEBI:57783"/>
    </ligand>
</feature>
<dbReference type="HAMAP" id="MF_00394">
    <property type="entry name" value="NAD_Glyc3P_dehydrog"/>
    <property type="match status" value="1"/>
</dbReference>
<accession>A0ABY4PBE6</accession>
<dbReference type="NCBIfam" id="NF000940">
    <property type="entry name" value="PRK00094.1-2"/>
    <property type="match status" value="1"/>
</dbReference>
<evidence type="ECO:0000256" key="4">
    <source>
        <dbReference type="ARBA" id="ARBA00023002"/>
    </source>
</evidence>
<dbReference type="InterPro" id="IPR006168">
    <property type="entry name" value="G3P_DH_NAD-dep"/>
</dbReference>
<evidence type="ECO:0000313" key="15">
    <source>
        <dbReference type="Proteomes" id="UP000831947"/>
    </source>
</evidence>
<feature type="binding site" evidence="9">
    <location>
        <position position="260"/>
    </location>
    <ligand>
        <name>sn-glycerol 3-phosphate</name>
        <dbReference type="ChEBI" id="CHEBI:57597"/>
    </ligand>
</feature>
<dbReference type="NCBIfam" id="NF000942">
    <property type="entry name" value="PRK00094.1-4"/>
    <property type="match status" value="1"/>
</dbReference>
<evidence type="ECO:0000256" key="7">
    <source>
        <dbReference type="ARBA" id="ARBA00023209"/>
    </source>
</evidence>
<protein>
    <recommendedName>
        <fullName evidence="9">Glycerol-3-phosphate dehydrogenase [NAD(P)+]</fullName>
        <ecNumber evidence="9">1.1.1.94</ecNumber>
    </recommendedName>
    <alternativeName>
        <fullName evidence="9">NAD(P)(+)-dependent glycerol-3-phosphate dehydrogenase</fullName>
    </alternativeName>
    <alternativeName>
        <fullName evidence="9">NAD(P)H-dependent dihydroxyacetone-phosphate reductase</fullName>
    </alternativeName>
</protein>
<feature type="binding site" evidence="9">
    <location>
        <position position="141"/>
    </location>
    <ligand>
        <name>sn-glycerol 3-phosphate</name>
        <dbReference type="ChEBI" id="CHEBI:57597"/>
    </ligand>
</feature>
<dbReference type="EC" id="1.1.1.94" evidence="9"/>
<keyword evidence="8 9" id="KW-1208">Phospholipid metabolism</keyword>
<dbReference type="InterPro" id="IPR013328">
    <property type="entry name" value="6PGD_dom2"/>
</dbReference>
<keyword evidence="6 9" id="KW-0443">Lipid metabolism</keyword>
<organism evidence="14 15">
    <name type="scientific">Bombilactobacillus thymidiniphilus</name>
    <dbReference type="NCBI Taxonomy" id="2923363"/>
    <lineage>
        <taxon>Bacteria</taxon>
        <taxon>Bacillati</taxon>
        <taxon>Bacillota</taxon>
        <taxon>Bacilli</taxon>
        <taxon>Lactobacillales</taxon>
        <taxon>Lactobacillaceae</taxon>
        <taxon>Bombilactobacillus</taxon>
    </lineage>
</organism>
<feature type="binding site" evidence="9">
    <location>
        <position position="143"/>
    </location>
    <ligand>
        <name>sn-glycerol 3-phosphate</name>
        <dbReference type="ChEBI" id="CHEBI:57597"/>
    </ligand>
</feature>
<feature type="binding site" evidence="9">
    <location>
        <position position="110"/>
    </location>
    <ligand>
        <name>sn-glycerol 3-phosphate</name>
        <dbReference type="ChEBI" id="CHEBI:57597"/>
    </ligand>
</feature>
<feature type="binding site" evidence="9">
    <location>
        <position position="50"/>
    </location>
    <ligand>
        <name>NADPH</name>
        <dbReference type="ChEBI" id="CHEBI:57783"/>
    </ligand>
</feature>
<evidence type="ECO:0000256" key="11">
    <source>
        <dbReference type="RuleBase" id="RU000439"/>
    </source>
</evidence>
<keyword evidence="9" id="KW-0963">Cytoplasm</keyword>
<evidence type="ECO:0000313" key="14">
    <source>
        <dbReference type="EMBL" id="UQS83088.1"/>
    </source>
</evidence>
<dbReference type="PRINTS" id="PR00077">
    <property type="entry name" value="GPDHDRGNASE"/>
</dbReference>
<evidence type="ECO:0000256" key="2">
    <source>
        <dbReference type="ARBA" id="ARBA00022516"/>
    </source>
</evidence>
<dbReference type="PANTHER" id="PTHR11728:SF1">
    <property type="entry name" value="GLYCEROL-3-PHOSPHATE DEHYDROGENASE [NAD(+)] 2, CHLOROPLASTIC"/>
    <property type="match status" value="1"/>
</dbReference>
<feature type="binding site" evidence="9">
    <location>
        <position position="259"/>
    </location>
    <ligand>
        <name>sn-glycerol 3-phosphate</name>
        <dbReference type="ChEBI" id="CHEBI:57597"/>
    </ligand>
</feature>
<keyword evidence="2 9" id="KW-0444">Lipid biosynthesis</keyword>
<comment type="catalytic activity">
    <reaction evidence="9">
        <text>sn-glycerol 3-phosphate + NAD(+) = dihydroxyacetone phosphate + NADH + H(+)</text>
        <dbReference type="Rhea" id="RHEA:11092"/>
        <dbReference type="ChEBI" id="CHEBI:15378"/>
        <dbReference type="ChEBI" id="CHEBI:57540"/>
        <dbReference type="ChEBI" id="CHEBI:57597"/>
        <dbReference type="ChEBI" id="CHEBI:57642"/>
        <dbReference type="ChEBI" id="CHEBI:57945"/>
        <dbReference type="EC" id="1.1.1.94"/>
    </reaction>
</comment>
<dbReference type="InterPro" id="IPR036291">
    <property type="entry name" value="NAD(P)-bd_dom_sf"/>
</dbReference>
<keyword evidence="7 9" id="KW-0594">Phospholipid biosynthesis</keyword>
<dbReference type="Gene3D" id="1.10.1040.10">
    <property type="entry name" value="N-(1-d-carboxylethyl)-l-norvaline Dehydrogenase, domain 2"/>
    <property type="match status" value="1"/>
</dbReference>
<feature type="binding site" evidence="9">
    <location>
        <position position="12"/>
    </location>
    <ligand>
        <name>NADPH</name>
        <dbReference type="ChEBI" id="CHEBI:57783"/>
    </ligand>
</feature>
<comment type="function">
    <text evidence="9">Catalyzes the reduction of the glycolytic intermediate dihydroxyacetone phosphate (DHAP) to sn-glycerol 3-phosphate (G3P), the key precursor for phospholipid synthesis.</text>
</comment>
<comment type="subcellular location">
    <subcellularLocation>
        <location evidence="9">Cytoplasm</location>
    </subcellularLocation>
</comment>
<dbReference type="InterPro" id="IPR008927">
    <property type="entry name" value="6-PGluconate_DH-like_C_sf"/>
</dbReference>
<evidence type="ECO:0000256" key="8">
    <source>
        <dbReference type="ARBA" id="ARBA00023264"/>
    </source>
</evidence>
<comment type="similarity">
    <text evidence="1 9 10">Belongs to the NAD-dependent glycerol-3-phosphate dehydrogenase family.</text>
</comment>
<feature type="binding site" evidence="9">
    <location>
        <position position="286"/>
    </location>
    <ligand>
        <name>NADPH</name>
        <dbReference type="ChEBI" id="CHEBI:57783"/>
    </ligand>
</feature>
<feature type="domain" description="Glycerol-3-phosphate dehydrogenase NAD-dependent N-terminal" evidence="12">
    <location>
        <begin position="4"/>
        <end position="165"/>
    </location>
</feature>
<evidence type="ECO:0000256" key="6">
    <source>
        <dbReference type="ARBA" id="ARBA00023098"/>
    </source>
</evidence>
<dbReference type="GO" id="GO:0047952">
    <property type="term" value="F:glycerol-3-phosphate dehydrogenase [NAD(P)+] activity"/>
    <property type="evidence" value="ECO:0007669"/>
    <property type="project" value="UniProtKB-EC"/>
</dbReference>
<feature type="active site" description="Proton acceptor" evidence="9">
    <location>
        <position position="196"/>
    </location>
</feature>
<evidence type="ECO:0000256" key="5">
    <source>
        <dbReference type="ARBA" id="ARBA00023027"/>
    </source>
</evidence>
<sequence>MKNKIAVLGAGSWGSILASVLVQNGHDVSLWTRHTDQANEINQKHTNQRYLKNYQYPSNLKATADLKQALTAAQIILFSVPTPAIRDVATQVAKILQEQNNQPLIAHASKGLEQNTHLRISQILEIAIPQSQCQAIVALSGPSHAEEVARQDPTLITAASTDLDAAKRIQDVFMNNYFRVYTNTDLIGVEIGAALKNVIALGVGALHGLGYGDNAKAALMTRGLAEISRLGVALGANPLTFTGLSGVGDLIVTCTSVHSRNWRAGDQIGRGQNPADVIANMGMVVEGVKTCQSAYELAQQENIEMPIVEATYDVLYNHANIDKVAADLMQREGKAEL</sequence>
<keyword evidence="9" id="KW-0547">Nucleotide-binding</keyword>
<evidence type="ECO:0000256" key="9">
    <source>
        <dbReference type="HAMAP-Rule" id="MF_00394"/>
    </source>
</evidence>
<dbReference type="EMBL" id="CP093365">
    <property type="protein sequence ID" value="UQS83088.1"/>
    <property type="molecule type" value="Genomic_DNA"/>
</dbReference>
<comment type="catalytic activity">
    <reaction evidence="9 11">
        <text>sn-glycerol 3-phosphate + NADP(+) = dihydroxyacetone phosphate + NADPH + H(+)</text>
        <dbReference type="Rhea" id="RHEA:11096"/>
        <dbReference type="ChEBI" id="CHEBI:15378"/>
        <dbReference type="ChEBI" id="CHEBI:57597"/>
        <dbReference type="ChEBI" id="CHEBI:57642"/>
        <dbReference type="ChEBI" id="CHEBI:57783"/>
        <dbReference type="ChEBI" id="CHEBI:58349"/>
        <dbReference type="EC" id="1.1.1.94"/>
    </reaction>
</comment>
<feature type="binding site" evidence="9">
    <location>
        <position position="284"/>
    </location>
    <ligand>
        <name>NADPH</name>
        <dbReference type="ChEBI" id="CHEBI:57783"/>
    </ligand>
</feature>
<dbReference type="NCBIfam" id="NF000941">
    <property type="entry name" value="PRK00094.1-3"/>
    <property type="match status" value="1"/>
</dbReference>
<feature type="binding site" evidence="9">
    <location>
        <position position="110"/>
    </location>
    <ligand>
        <name>NADPH</name>
        <dbReference type="ChEBI" id="CHEBI:57783"/>
    </ligand>
</feature>
<dbReference type="SUPFAM" id="SSF51735">
    <property type="entry name" value="NAD(P)-binding Rossmann-fold domains"/>
    <property type="match status" value="1"/>
</dbReference>
<keyword evidence="15" id="KW-1185">Reference proteome</keyword>
<reference evidence="14 15" key="1">
    <citation type="journal article" date="2022" name="Int. J. Syst. Evol. Microbiol.">
        <title>Apilactobacillus apisilvae sp. nov., Nicolia spurrieriana gen. nov. sp. nov., Bombilactobacillus folatiphilus sp. nov. and Bombilactobacillus thymidiniphilus sp. nov., four new lactic acid bacterial isolates from stingless bees Tetragonula carbonaria and Austroplebeia australis.</title>
        <authorList>
            <person name="Oliphant S.A."/>
            <person name="Watson-Haigh N.S."/>
            <person name="Sumby K.M."/>
            <person name="Gardner J."/>
            <person name="Groom S."/>
            <person name="Jiranek V."/>
        </authorList>
    </citation>
    <scope>NUCLEOTIDE SEQUENCE [LARGE SCALE GENOMIC DNA]</scope>
    <source>
        <strain evidence="14 15">SG4_A1</strain>
    </source>
</reference>
<dbReference type="PANTHER" id="PTHR11728">
    <property type="entry name" value="GLYCEROL-3-PHOSPHATE DEHYDROGENASE"/>
    <property type="match status" value="1"/>
</dbReference>
<evidence type="ECO:0000256" key="10">
    <source>
        <dbReference type="RuleBase" id="RU000437"/>
    </source>
</evidence>
<dbReference type="Gene3D" id="3.40.50.720">
    <property type="entry name" value="NAD(P)-binding Rossmann-like Domain"/>
    <property type="match status" value="1"/>
</dbReference>
<evidence type="ECO:0000256" key="1">
    <source>
        <dbReference type="ARBA" id="ARBA00011009"/>
    </source>
</evidence>
<evidence type="ECO:0000259" key="12">
    <source>
        <dbReference type="Pfam" id="PF01210"/>
    </source>
</evidence>
<evidence type="ECO:0000259" key="13">
    <source>
        <dbReference type="Pfam" id="PF07479"/>
    </source>
</evidence>
<feature type="domain" description="Glycerol-3-phosphate dehydrogenase NAD-dependent C-terminal" evidence="13">
    <location>
        <begin position="185"/>
        <end position="324"/>
    </location>
</feature>
<feature type="binding site" evidence="9">
    <location>
        <position position="196"/>
    </location>
    <ligand>
        <name>sn-glycerol 3-phosphate</name>
        <dbReference type="ChEBI" id="CHEBI:57597"/>
    </ligand>
</feature>
<dbReference type="SUPFAM" id="SSF48179">
    <property type="entry name" value="6-phosphogluconate dehydrogenase C-terminal domain-like"/>
    <property type="match status" value="1"/>
</dbReference>
<name>A0ABY4PBE6_9LACO</name>
<dbReference type="PIRSF" id="PIRSF000114">
    <property type="entry name" value="Glycerol-3-P_dh"/>
    <property type="match status" value="1"/>
</dbReference>
<dbReference type="InterPro" id="IPR011128">
    <property type="entry name" value="G3P_DH_NAD-dep_N"/>
</dbReference>
<feature type="binding site" evidence="9">
    <location>
        <position position="33"/>
    </location>
    <ligand>
        <name>NADPH</name>
        <dbReference type="ChEBI" id="CHEBI:57783"/>
    </ligand>
</feature>
<dbReference type="Proteomes" id="UP000831947">
    <property type="component" value="Chromosome"/>
</dbReference>
<proteinExistence type="inferred from homology"/>
<dbReference type="InterPro" id="IPR006109">
    <property type="entry name" value="G3P_DH_NAD-dep_C"/>
</dbReference>
<gene>
    <name evidence="9" type="primary">gpsA</name>
    <name evidence="14" type="ORF">MOO47_04695</name>
</gene>
<dbReference type="PROSITE" id="PS00957">
    <property type="entry name" value="NAD_G3PDH"/>
    <property type="match status" value="1"/>
</dbReference>
<feature type="binding site" evidence="9">
    <location>
        <position position="260"/>
    </location>
    <ligand>
        <name>NADPH</name>
        <dbReference type="ChEBI" id="CHEBI:57783"/>
    </ligand>
</feature>
<dbReference type="Pfam" id="PF01210">
    <property type="entry name" value="NAD_Gly3P_dh_N"/>
    <property type="match status" value="1"/>
</dbReference>
<keyword evidence="4 9" id="KW-0560">Oxidoreductase</keyword>
<keyword evidence="5 9" id="KW-0520">NAD</keyword>